<evidence type="ECO:0000256" key="2">
    <source>
        <dbReference type="ARBA" id="ARBA00022676"/>
    </source>
</evidence>
<proteinExistence type="inferred from homology"/>
<accession>A0ABU2WZZ2</accession>
<comment type="similarity">
    <text evidence="1">Belongs to the glycosyltransferase 28 family.</text>
</comment>
<protein>
    <submittedName>
        <fullName evidence="6">DUF1205 domain-containing protein</fullName>
    </submittedName>
</protein>
<dbReference type="Gene3D" id="3.40.50.2000">
    <property type="entry name" value="Glycogen Phosphorylase B"/>
    <property type="match status" value="2"/>
</dbReference>
<dbReference type="PANTHER" id="PTHR48050">
    <property type="entry name" value="STEROL 3-BETA-GLUCOSYLTRANSFERASE"/>
    <property type="match status" value="1"/>
</dbReference>
<evidence type="ECO:0000259" key="4">
    <source>
        <dbReference type="Pfam" id="PF06722"/>
    </source>
</evidence>
<dbReference type="Pfam" id="PF06722">
    <property type="entry name" value="EryCIII-like_C"/>
    <property type="match status" value="2"/>
</dbReference>
<dbReference type="CDD" id="cd03784">
    <property type="entry name" value="GT1_Gtf-like"/>
    <property type="match status" value="1"/>
</dbReference>
<evidence type="ECO:0000313" key="7">
    <source>
        <dbReference type="Proteomes" id="UP001180973"/>
    </source>
</evidence>
<sequence>MRVVFALWPNPAHLYPLVPLAWALQSAGHEVRVASHPVLAESTLAVGLTPVAVGDPEIMPMGPGRPQPRSVKQRLDRITEALELTPADKEVWDVFYQFMLPSMWDFHPVGSTARDPHPVLDDLVAFARDWQPDLVLWDPCFPAGAVAARVAGAAQARLLWGLDYFASTMDRFAEAAARPGPGPEENPLVETMRPAAERYGLEIDDELLLGQWTIDPTPPGVRLPTSVRTVPTRWVPYSGQTVLPRWLHHRPERPRVALSLGLSQRMYFKGGWDHVPGLLEMVSDLDVEVVATLNADQLAGMPTLPKNVRAVDYLPLTQLLPSCSAMVHHGGMGTFASAVALRVPQLITDSDDDNGMITIEADGLEWSMATKHIESSVTARCVAGRGAGLVLDIKNLSVDAMRKQLVRVLDEPAFRQGADSLYDDLLATPSPTETVPVLEKLTRRYRA</sequence>
<evidence type="ECO:0000259" key="5">
    <source>
        <dbReference type="Pfam" id="PF21036"/>
    </source>
</evidence>
<feature type="domain" description="Erythromycin biosynthesis protein CIII-like C-terminal" evidence="4">
    <location>
        <begin position="372"/>
        <end position="441"/>
    </location>
</feature>
<keyword evidence="3" id="KW-0808">Transferase</keyword>
<feature type="domain" description="Erythromycin biosynthesis protein CIII-like C-terminal" evidence="4">
    <location>
        <begin position="278"/>
        <end position="354"/>
    </location>
</feature>
<keyword evidence="2" id="KW-0328">Glycosyltransferase</keyword>
<keyword evidence="7" id="KW-1185">Reference proteome</keyword>
<dbReference type="InterPro" id="IPR002213">
    <property type="entry name" value="UDP_glucos_trans"/>
</dbReference>
<dbReference type="Proteomes" id="UP001180973">
    <property type="component" value="Unassembled WGS sequence"/>
</dbReference>
<dbReference type="SUPFAM" id="SSF53756">
    <property type="entry name" value="UDP-Glycosyltransferase/glycogen phosphorylase"/>
    <property type="match status" value="1"/>
</dbReference>
<dbReference type="Pfam" id="PF21036">
    <property type="entry name" value="EryCIII-like_N"/>
    <property type="match status" value="1"/>
</dbReference>
<comment type="caution">
    <text evidence="6">The sequence shown here is derived from an EMBL/GenBank/DDBJ whole genome shotgun (WGS) entry which is preliminary data.</text>
</comment>
<evidence type="ECO:0000256" key="3">
    <source>
        <dbReference type="ARBA" id="ARBA00022679"/>
    </source>
</evidence>
<evidence type="ECO:0000256" key="1">
    <source>
        <dbReference type="ARBA" id="ARBA00006962"/>
    </source>
</evidence>
<evidence type="ECO:0000313" key="6">
    <source>
        <dbReference type="EMBL" id="MDT0531511.1"/>
    </source>
</evidence>
<reference evidence="6" key="1">
    <citation type="submission" date="2023-09" db="EMBL/GenBank/DDBJ databases">
        <title>30 novel species of actinomycetes from the DSMZ collection.</title>
        <authorList>
            <person name="Nouioui I."/>
        </authorList>
    </citation>
    <scope>NUCLEOTIDE SEQUENCE</scope>
    <source>
        <strain evidence="6">DSM 115977</strain>
    </source>
</reference>
<dbReference type="InterPro" id="IPR050426">
    <property type="entry name" value="Glycosyltransferase_28"/>
</dbReference>
<dbReference type="EMBL" id="JAVRFL010000026">
    <property type="protein sequence ID" value="MDT0531511.1"/>
    <property type="molecule type" value="Genomic_DNA"/>
</dbReference>
<name>A0ABU2WZZ2_9ACTN</name>
<gene>
    <name evidence="6" type="ORF">RM555_21220</name>
</gene>
<feature type="domain" description="Erythromycin biosynthesis protein CIII-like N-terminal" evidence="5">
    <location>
        <begin position="22"/>
        <end position="261"/>
    </location>
</feature>
<dbReference type="PANTHER" id="PTHR48050:SF13">
    <property type="entry name" value="STEROL 3-BETA-GLUCOSYLTRANSFERASE UGT80A2"/>
    <property type="match status" value="1"/>
</dbReference>
<organism evidence="6 7">
    <name type="scientific">Micromonospora reichwaldensis</name>
    <dbReference type="NCBI Taxonomy" id="3075516"/>
    <lineage>
        <taxon>Bacteria</taxon>
        <taxon>Bacillati</taxon>
        <taxon>Actinomycetota</taxon>
        <taxon>Actinomycetes</taxon>
        <taxon>Micromonosporales</taxon>
        <taxon>Micromonosporaceae</taxon>
        <taxon>Micromonospora</taxon>
    </lineage>
</organism>
<dbReference type="InterPro" id="IPR048284">
    <property type="entry name" value="EryCIII-like_N"/>
</dbReference>
<dbReference type="InterPro" id="IPR010610">
    <property type="entry name" value="EryCIII-like_C"/>
</dbReference>
<dbReference type="RefSeq" id="WP_311413379.1">
    <property type="nucleotide sequence ID" value="NZ_JAVRFL010000026.1"/>
</dbReference>